<dbReference type="AlphaFoldDB" id="A0A0G9MRA1"/>
<dbReference type="Gene3D" id="3.40.50.1860">
    <property type="match status" value="2"/>
</dbReference>
<evidence type="ECO:0000313" key="3">
    <source>
        <dbReference type="EMBL" id="KLE33230.1"/>
    </source>
</evidence>
<dbReference type="GO" id="GO:0047661">
    <property type="term" value="F:amino-acid racemase activity"/>
    <property type="evidence" value="ECO:0007669"/>
    <property type="project" value="InterPro"/>
</dbReference>
<dbReference type="SUPFAM" id="SSF53681">
    <property type="entry name" value="Aspartate/glutamate racemase"/>
    <property type="match status" value="2"/>
</dbReference>
<evidence type="ECO:0000256" key="2">
    <source>
        <dbReference type="ARBA" id="ARBA00023235"/>
    </source>
</evidence>
<comment type="similarity">
    <text evidence="1">Belongs to the aspartate/glutamate racemases family.</text>
</comment>
<gene>
    <name evidence="3" type="ORF">AAW01_04530</name>
</gene>
<dbReference type="PANTHER" id="PTHR21198:SF7">
    <property type="entry name" value="ASPARTATE-GLUTAMATE RACEMASE FAMILY"/>
    <property type="match status" value="1"/>
</dbReference>
<dbReference type="STRING" id="502682.BMF35_a2331"/>
<accession>A0A0G9MRA1</accession>
<dbReference type="RefSeq" id="WP_047006079.1">
    <property type="nucleotide sequence ID" value="NZ_CP018097.1"/>
</dbReference>
<dbReference type="PANTHER" id="PTHR21198">
    <property type="entry name" value="GLUTAMATE RACEMASE"/>
    <property type="match status" value="1"/>
</dbReference>
<evidence type="ECO:0000313" key="4">
    <source>
        <dbReference type="Proteomes" id="UP000053070"/>
    </source>
</evidence>
<sequence>MRKLGLIGGMSWVSTRTYYDRINRYIRRHHDPRATAPMVIESLDLSRIRNDNGEYDWEATTRMVGEAAQRLSDAGAEKLIIGANVLHRIYPEVEGMVETPLLHIAECVGDRMAADGIQTAALIGTRSVMTESYFRRRLVARDIDLLPPRMQDVDTLEHIIFDELMVGKASRDAERALRSMFTDFSKEGAQAVIMANTELEQVVDVDANVLPIYDCTAIHAECAAKWMIGT</sequence>
<dbReference type="PATRIC" id="fig|502682.8.peg.926"/>
<dbReference type="EMBL" id="LBHC01000001">
    <property type="protein sequence ID" value="KLE33230.1"/>
    <property type="molecule type" value="Genomic_DNA"/>
</dbReference>
<comment type="caution">
    <text evidence="3">The sequence shown here is derived from an EMBL/GenBank/DDBJ whole genome shotgun (WGS) entry which is preliminary data.</text>
</comment>
<dbReference type="InterPro" id="IPR015942">
    <property type="entry name" value="Asp/Glu/hydantoin_racemase"/>
</dbReference>
<keyword evidence="2" id="KW-0413">Isomerase</keyword>
<keyword evidence="4" id="KW-1185">Reference proteome</keyword>
<dbReference type="NCBIfam" id="TIGR00035">
    <property type="entry name" value="asp_race"/>
    <property type="match status" value="1"/>
</dbReference>
<evidence type="ECO:0000256" key="1">
    <source>
        <dbReference type="ARBA" id="ARBA00007847"/>
    </source>
</evidence>
<protein>
    <submittedName>
        <fullName evidence="3">Aspartate racemase</fullName>
    </submittedName>
</protein>
<proteinExistence type="inferred from homology"/>
<name>A0A0G9MRA1_9SPHN</name>
<dbReference type="InterPro" id="IPR001920">
    <property type="entry name" value="Asp/Glu_race"/>
</dbReference>
<dbReference type="OrthoDB" id="9803739at2"/>
<dbReference type="InterPro" id="IPR004380">
    <property type="entry name" value="Asp_race"/>
</dbReference>
<organism evidence="3 4">
    <name type="scientific">Aurantiacibacter gangjinensis</name>
    <dbReference type="NCBI Taxonomy" id="502682"/>
    <lineage>
        <taxon>Bacteria</taxon>
        <taxon>Pseudomonadati</taxon>
        <taxon>Pseudomonadota</taxon>
        <taxon>Alphaproteobacteria</taxon>
        <taxon>Sphingomonadales</taxon>
        <taxon>Erythrobacteraceae</taxon>
        <taxon>Aurantiacibacter</taxon>
    </lineage>
</organism>
<reference evidence="3 4" key="1">
    <citation type="submission" date="2015-04" db="EMBL/GenBank/DDBJ databases">
        <title>The draft genome sequence of Erythrobacr gangjinensis K7-2.</title>
        <authorList>
            <person name="Zhuang L."/>
            <person name="Liu Y."/>
            <person name="Shao Z."/>
        </authorList>
    </citation>
    <scope>NUCLEOTIDE SEQUENCE [LARGE SCALE GENOMIC DNA]</scope>
    <source>
        <strain evidence="3 4">K7-2</strain>
    </source>
</reference>
<dbReference type="Pfam" id="PF01177">
    <property type="entry name" value="Asp_Glu_race"/>
    <property type="match status" value="1"/>
</dbReference>
<dbReference type="KEGG" id="egn:BMF35_a2331"/>
<dbReference type="Proteomes" id="UP000053070">
    <property type="component" value="Unassembled WGS sequence"/>
</dbReference>